<name>A0ABZ1C550_9BACT</name>
<proteinExistence type="predicted"/>
<sequence>MFTVTSTASAQAAAPMSQAERTLQAQIVALAQAGNTAGLNALVQAQVRAGRAASLARVVASISTMAVNLANVDPQNSAALMAVAVEIASDPAVSAADITLETTVGSAANTVVATVQTSNPQAAAQVQTAVNTRGSSTMQTAFVTPSSGGQDQTPGAQQTGQVQSAAQTPIAQTPTVDSPTSPETPEIEVPENPRDVASPSA</sequence>
<reference evidence="2 3" key="1">
    <citation type="submission" date="2021-08" db="EMBL/GenBank/DDBJ databases">
        <authorList>
            <person name="Zhang D."/>
            <person name="Zhang A."/>
            <person name="Wang L."/>
        </authorList>
    </citation>
    <scope>NUCLEOTIDE SEQUENCE [LARGE SCALE GENOMIC DNA]</scope>
    <source>
        <strain evidence="2 3">WL0086</strain>
    </source>
</reference>
<feature type="region of interest" description="Disordered" evidence="1">
    <location>
        <begin position="133"/>
        <end position="201"/>
    </location>
</feature>
<dbReference type="RefSeq" id="WP_324725974.1">
    <property type="nucleotide sequence ID" value="NZ_CP139781.1"/>
</dbReference>
<evidence type="ECO:0000313" key="3">
    <source>
        <dbReference type="Proteomes" id="UP000738431"/>
    </source>
</evidence>
<dbReference type="EMBL" id="CP139781">
    <property type="protein sequence ID" value="WRQ85644.1"/>
    <property type="molecule type" value="Genomic_DNA"/>
</dbReference>
<organism evidence="2 3">
    <name type="scientific">Actomonas aquatica</name>
    <dbReference type="NCBI Taxonomy" id="2866162"/>
    <lineage>
        <taxon>Bacteria</taxon>
        <taxon>Pseudomonadati</taxon>
        <taxon>Verrucomicrobiota</taxon>
        <taxon>Opitutia</taxon>
        <taxon>Opitutales</taxon>
        <taxon>Opitutaceae</taxon>
        <taxon>Actomonas</taxon>
    </lineage>
</organism>
<evidence type="ECO:0000256" key="1">
    <source>
        <dbReference type="SAM" id="MobiDB-lite"/>
    </source>
</evidence>
<feature type="compositionally biased region" description="Polar residues" evidence="1">
    <location>
        <begin position="133"/>
        <end position="183"/>
    </location>
</feature>
<dbReference type="Proteomes" id="UP000738431">
    <property type="component" value="Chromosome"/>
</dbReference>
<accession>A0ABZ1C550</accession>
<gene>
    <name evidence="2" type="ORF">K1X11_012600</name>
</gene>
<evidence type="ECO:0000313" key="2">
    <source>
        <dbReference type="EMBL" id="WRQ85644.1"/>
    </source>
</evidence>
<keyword evidence="3" id="KW-1185">Reference proteome</keyword>
<reference evidence="2 3" key="2">
    <citation type="submission" date="2023-12" db="EMBL/GenBank/DDBJ databases">
        <title>Description of an unclassified Opitutus bacterium of Verrucomicrobiota.</title>
        <authorList>
            <person name="Zhang D.-F."/>
        </authorList>
    </citation>
    <scope>NUCLEOTIDE SEQUENCE [LARGE SCALE GENOMIC DNA]</scope>
    <source>
        <strain evidence="2 3">WL0086</strain>
    </source>
</reference>
<protein>
    <submittedName>
        <fullName evidence="2">Uncharacterized protein</fullName>
    </submittedName>
</protein>